<accession>A0AAQ3TKS5</accession>
<organism evidence="2 3">
    <name type="scientific">Paspalum notatum var. saurae</name>
    <dbReference type="NCBI Taxonomy" id="547442"/>
    <lineage>
        <taxon>Eukaryota</taxon>
        <taxon>Viridiplantae</taxon>
        <taxon>Streptophyta</taxon>
        <taxon>Embryophyta</taxon>
        <taxon>Tracheophyta</taxon>
        <taxon>Spermatophyta</taxon>
        <taxon>Magnoliopsida</taxon>
        <taxon>Liliopsida</taxon>
        <taxon>Poales</taxon>
        <taxon>Poaceae</taxon>
        <taxon>PACMAD clade</taxon>
        <taxon>Panicoideae</taxon>
        <taxon>Andropogonodae</taxon>
        <taxon>Paspaleae</taxon>
        <taxon>Paspalinae</taxon>
        <taxon>Paspalum</taxon>
    </lineage>
</organism>
<feature type="region of interest" description="Disordered" evidence="1">
    <location>
        <begin position="24"/>
        <end position="46"/>
    </location>
</feature>
<name>A0AAQ3TKS5_PASNO</name>
<reference evidence="2 3" key="1">
    <citation type="submission" date="2024-02" db="EMBL/GenBank/DDBJ databases">
        <title>High-quality chromosome-scale genome assembly of Pensacola bahiagrass (Paspalum notatum Flugge var. saurae).</title>
        <authorList>
            <person name="Vega J.M."/>
            <person name="Podio M."/>
            <person name="Orjuela J."/>
            <person name="Siena L.A."/>
            <person name="Pessino S.C."/>
            <person name="Combes M.C."/>
            <person name="Mariac C."/>
            <person name="Albertini E."/>
            <person name="Pupilli F."/>
            <person name="Ortiz J.P.A."/>
            <person name="Leblanc O."/>
        </authorList>
    </citation>
    <scope>NUCLEOTIDE SEQUENCE [LARGE SCALE GENOMIC DNA]</scope>
    <source>
        <strain evidence="2">R1</strain>
        <tissue evidence="2">Leaf</tissue>
    </source>
</reference>
<keyword evidence="3" id="KW-1185">Reference proteome</keyword>
<sequence>MRKDRAAGKAAVRVSMMREVEASPAASGLAQLAGQEPKSGMCEGTQSPWPHRCATISRRLLLSALQSPINPHPCWQRQGPEVSNHTNPIPTPSLGWLPFSHSGGVPPTMFIRIYKNAAYAMDNGLHDIEHIVVDIAGDGVGRRPWPEVAQLA</sequence>
<protein>
    <submittedName>
        <fullName evidence="2">Uncharacterized protein</fullName>
    </submittedName>
</protein>
<evidence type="ECO:0000313" key="2">
    <source>
        <dbReference type="EMBL" id="WVZ75974.1"/>
    </source>
</evidence>
<proteinExistence type="predicted"/>
<dbReference type="Proteomes" id="UP001341281">
    <property type="component" value="Chromosome 05"/>
</dbReference>
<dbReference type="AlphaFoldDB" id="A0AAQ3TKS5"/>
<dbReference type="EMBL" id="CP144749">
    <property type="protein sequence ID" value="WVZ75974.1"/>
    <property type="molecule type" value="Genomic_DNA"/>
</dbReference>
<evidence type="ECO:0000256" key="1">
    <source>
        <dbReference type="SAM" id="MobiDB-lite"/>
    </source>
</evidence>
<gene>
    <name evidence="2" type="ORF">U9M48_023985</name>
</gene>
<evidence type="ECO:0000313" key="3">
    <source>
        <dbReference type="Proteomes" id="UP001341281"/>
    </source>
</evidence>